<dbReference type="InterPro" id="IPR051673">
    <property type="entry name" value="SSDNA_exonuclease_RecJ"/>
</dbReference>
<dbReference type="InterPro" id="IPR004365">
    <property type="entry name" value="NA-bd_OB_tRNA"/>
</dbReference>
<evidence type="ECO:0000256" key="1">
    <source>
        <dbReference type="PROSITE-ProRule" id="PRU00546"/>
    </source>
</evidence>
<dbReference type="SUPFAM" id="SSF57938">
    <property type="entry name" value="DnaJ/Hsp40 cysteine-rich domain"/>
    <property type="match status" value="1"/>
</dbReference>
<keyword evidence="1" id="KW-0863">Zinc-finger</keyword>
<dbReference type="InterPro" id="IPR036410">
    <property type="entry name" value="HSP_DnaJ_Cys-rich_dom_sf"/>
</dbReference>
<dbReference type="SUPFAM" id="SSF50249">
    <property type="entry name" value="Nucleic acid-binding proteins"/>
    <property type="match status" value="2"/>
</dbReference>
<dbReference type="CDD" id="cd10719">
    <property type="entry name" value="DnaJ_zf"/>
    <property type="match status" value="1"/>
</dbReference>
<dbReference type="Gene3D" id="2.40.50.140">
    <property type="entry name" value="Nucleic acid-binding proteins"/>
    <property type="match status" value="2"/>
</dbReference>
<dbReference type="AlphaFoldDB" id="A0A9Y1BMX2"/>
<gene>
    <name evidence="4" type="ORF">K9W45_05780</name>
</gene>
<organism evidence="4">
    <name type="scientific">Candidatus Heimdallarchaeum aukensis</name>
    <dbReference type="NCBI Taxonomy" id="2876573"/>
    <lineage>
        <taxon>Archaea</taxon>
        <taxon>Promethearchaeati</taxon>
        <taxon>Candidatus Heimdallarchaeota</taxon>
        <taxon>Candidatus Heimdallarchaeia (ex Rinke et al. 2021) (nom. nud.)</taxon>
        <taxon>Candidatus Heimdallarchaeales</taxon>
        <taxon>Candidatus Heimdallarchaeaceae</taxon>
        <taxon>Candidatus Heimdallarchaeum</taxon>
    </lineage>
</organism>
<dbReference type="GO" id="GO:0051082">
    <property type="term" value="F:unfolded protein binding"/>
    <property type="evidence" value="ECO:0007669"/>
    <property type="project" value="InterPro"/>
</dbReference>
<dbReference type="SMART" id="SM00316">
    <property type="entry name" value="S1"/>
    <property type="match status" value="1"/>
</dbReference>
<dbReference type="SUPFAM" id="SSF64182">
    <property type="entry name" value="DHH phosphoesterases"/>
    <property type="match status" value="1"/>
</dbReference>
<evidence type="ECO:0008006" key="5">
    <source>
        <dbReference type="Google" id="ProtNLM"/>
    </source>
</evidence>
<dbReference type="PANTHER" id="PTHR30255:SF2">
    <property type="entry name" value="SINGLE-STRANDED-DNA-SPECIFIC EXONUCLEASE RECJ"/>
    <property type="match status" value="1"/>
</dbReference>
<reference evidence="4" key="1">
    <citation type="journal article" date="2022" name="Nat. Microbiol.">
        <title>Unique mobile elements and scalable gene flow at the prokaryote-eukaryote boundary revealed by circularized Asgard archaea genomes.</title>
        <authorList>
            <person name="Wu F."/>
            <person name="Speth D.R."/>
            <person name="Philosof A."/>
            <person name="Cremiere A."/>
            <person name="Narayanan A."/>
            <person name="Barco R.A."/>
            <person name="Connon S.A."/>
            <person name="Amend J.P."/>
            <person name="Antoshechkin I.A."/>
            <person name="Orphan V.J."/>
        </authorList>
    </citation>
    <scope>NUCLEOTIDE SEQUENCE</scope>
    <source>
        <strain evidence="4">PM71</strain>
    </source>
</reference>
<evidence type="ECO:0000313" key="4">
    <source>
        <dbReference type="EMBL" id="UJG41973.1"/>
    </source>
</evidence>
<feature type="domain" description="CR-type" evidence="3">
    <location>
        <begin position="1"/>
        <end position="75"/>
    </location>
</feature>
<keyword evidence="1" id="KW-0862">Zinc</keyword>
<dbReference type="Gene3D" id="3.90.1640.30">
    <property type="match status" value="1"/>
</dbReference>
<dbReference type="PROSITE" id="PS50126">
    <property type="entry name" value="S1"/>
    <property type="match status" value="1"/>
</dbReference>
<dbReference type="InterPro" id="IPR012340">
    <property type="entry name" value="NA-bd_OB-fold"/>
</dbReference>
<evidence type="ECO:0000259" key="3">
    <source>
        <dbReference type="PROSITE" id="PS51188"/>
    </source>
</evidence>
<dbReference type="InterPro" id="IPR001667">
    <property type="entry name" value="DDH_dom"/>
</dbReference>
<dbReference type="Gene3D" id="2.10.230.10">
    <property type="entry name" value="Heat shock protein DnaJ, cysteine-rich domain"/>
    <property type="match status" value="1"/>
</dbReference>
<dbReference type="PROSITE" id="PS51188">
    <property type="entry name" value="ZF_CR"/>
    <property type="match status" value="1"/>
</dbReference>
<name>A0A9Y1BMX2_9ARCH</name>
<dbReference type="EMBL" id="CP084166">
    <property type="protein sequence ID" value="UJG41973.1"/>
    <property type="molecule type" value="Genomic_DNA"/>
</dbReference>
<sequence>MVFEISITCPKCKGKGKIHKEKTTCPACYGVGKTSFSLSGKGVEGDICKKCKGTGKITTYEKCPVCNGKRTVFICKNCKSIMKAPSRSGLCPACEIQKKPIVYKLRPPIDSQLIRNGMVFIGRVDQIKNFGVFVKLAEDAKVLIRKEDMSDEYAWDLGEEVQVKIKNVSDSGKLYGKSVNIKDYSLLPIRGRVRAVQIKDITHERVGAFLSFKAQVVSILQTSGPTRFTFADATGSINGAAFIKAGERAFPEIVEDMVVECFGEVTEFRDSLQIEIQDIEALEEEETKKLLNEIEIALDKKATPAKLDFSVKSEILTKLKPDIIKAAKRIRKAIFTGQPIYIRHHADADGVVAGFSVQQALIQLMEEEGYDADTIRIRIKRLPNKPPFYDPIDVVKDLDFALADKERFGDKLPLIICLDFGSSLESILPYLQIKALGLEIIVVDHHFPDKKIREIVDLHINPYFVGGGYEISGGMLGYELARFIHPTIITDSMKHLPAIAGLMDRVEGDEIKEYIKLAKEKGYSEEDLKTIGIAVDYELYQLKFSEGTNLMKILFGVDTDIEWHKQMYKILGEEAKKLMDNTLKSVLPHVKQKTLENDVLLTQIDVELFSHRFTFPNPGKITGMVFDHFVENNEDKPVVTLGEGPDFLILRSKGLAINFPEVVKLMQEKIPEADVQGGGHEVVGSLKFYEGTREKVLNFFIKYLAKSSLAL</sequence>
<dbReference type="GO" id="GO:0003676">
    <property type="term" value="F:nucleic acid binding"/>
    <property type="evidence" value="ECO:0007669"/>
    <property type="project" value="InterPro"/>
</dbReference>
<feature type="zinc finger region" description="CR-type" evidence="1">
    <location>
        <begin position="1"/>
        <end position="75"/>
    </location>
</feature>
<dbReference type="Pfam" id="PF01368">
    <property type="entry name" value="DHH"/>
    <property type="match status" value="1"/>
</dbReference>
<proteinExistence type="predicted"/>
<dbReference type="Proteomes" id="UP001201020">
    <property type="component" value="Chromosome"/>
</dbReference>
<dbReference type="Pfam" id="PF01336">
    <property type="entry name" value="tRNA_anti-codon"/>
    <property type="match status" value="1"/>
</dbReference>
<feature type="domain" description="S1 motif" evidence="2">
    <location>
        <begin position="117"/>
        <end position="190"/>
    </location>
</feature>
<dbReference type="GO" id="GO:0031072">
    <property type="term" value="F:heat shock protein binding"/>
    <property type="evidence" value="ECO:0007669"/>
    <property type="project" value="InterPro"/>
</dbReference>
<accession>A0A9Y1BMX2</accession>
<dbReference type="GO" id="GO:0004527">
    <property type="term" value="F:exonuclease activity"/>
    <property type="evidence" value="ECO:0007669"/>
    <property type="project" value="UniProtKB-KW"/>
</dbReference>
<dbReference type="InterPro" id="IPR003029">
    <property type="entry name" value="S1_domain"/>
</dbReference>
<dbReference type="InterPro" id="IPR038763">
    <property type="entry name" value="DHH_sf"/>
</dbReference>
<dbReference type="InterPro" id="IPR001305">
    <property type="entry name" value="HSP_DnaJ_Cys-rich_dom"/>
</dbReference>
<evidence type="ECO:0000259" key="2">
    <source>
        <dbReference type="PROSITE" id="PS50126"/>
    </source>
</evidence>
<dbReference type="PANTHER" id="PTHR30255">
    <property type="entry name" value="SINGLE-STRANDED-DNA-SPECIFIC EXONUCLEASE RECJ"/>
    <property type="match status" value="1"/>
</dbReference>
<keyword evidence="1" id="KW-0479">Metal-binding</keyword>
<protein>
    <recommendedName>
        <fullName evidence="5">Phosphoesterase</fullName>
    </recommendedName>
</protein>
<dbReference type="GO" id="GO:0008270">
    <property type="term" value="F:zinc ion binding"/>
    <property type="evidence" value="ECO:0007669"/>
    <property type="project" value="UniProtKB-KW"/>
</dbReference>